<dbReference type="InterPro" id="IPR012291">
    <property type="entry name" value="CBM2_carb-bd_dom_sf"/>
</dbReference>
<keyword evidence="6 10" id="KW-0119">Carbohydrate metabolism</keyword>
<keyword evidence="4 12" id="KW-0732">Signal</keyword>
<dbReference type="SUPFAM" id="SSF51445">
    <property type="entry name" value="(Trans)glycosidases"/>
    <property type="match status" value="1"/>
</dbReference>
<dbReference type="Pfam" id="PF00331">
    <property type="entry name" value="Glyco_hydro_10"/>
    <property type="match status" value="1"/>
</dbReference>
<keyword evidence="8 10" id="KW-0624">Polysaccharide degradation</keyword>
<evidence type="ECO:0000256" key="9">
    <source>
        <dbReference type="PROSITE-ProRule" id="PRU10061"/>
    </source>
</evidence>
<dbReference type="SUPFAM" id="SSF49384">
    <property type="entry name" value="Carbohydrate-binding domain"/>
    <property type="match status" value="1"/>
</dbReference>
<dbReference type="InterPro" id="IPR001000">
    <property type="entry name" value="GH10_dom"/>
</dbReference>
<dbReference type="Proteomes" id="UP001055940">
    <property type="component" value="Chromosome"/>
</dbReference>
<comment type="similarity">
    <text evidence="2 10">Belongs to the glycosyl hydrolase 10 (cellulase F) family.</text>
</comment>
<dbReference type="Pfam" id="PF00553">
    <property type="entry name" value="CBM_2"/>
    <property type="match status" value="1"/>
</dbReference>
<evidence type="ECO:0000313" key="16">
    <source>
        <dbReference type="Proteomes" id="UP001055940"/>
    </source>
</evidence>
<protein>
    <recommendedName>
        <fullName evidence="10">Beta-xylanase</fullName>
        <ecNumber evidence="10">3.2.1.8</ecNumber>
    </recommendedName>
</protein>
<evidence type="ECO:0000256" key="2">
    <source>
        <dbReference type="ARBA" id="ARBA00007495"/>
    </source>
</evidence>
<dbReference type="InterPro" id="IPR044846">
    <property type="entry name" value="GH10"/>
</dbReference>
<dbReference type="PRINTS" id="PR00134">
    <property type="entry name" value="GLHYDRLASE10"/>
</dbReference>
<feature type="region of interest" description="Disordered" evidence="11">
    <location>
        <begin position="344"/>
        <end position="364"/>
    </location>
</feature>
<evidence type="ECO:0000256" key="7">
    <source>
        <dbReference type="ARBA" id="ARBA00023295"/>
    </source>
</evidence>
<feature type="active site" description="Nucleophile" evidence="9">
    <location>
        <position position="266"/>
    </location>
</feature>
<gene>
    <name evidence="15" type="ORF">NE857_15065</name>
</gene>
<feature type="domain" description="CBM2" evidence="13">
    <location>
        <begin position="359"/>
        <end position="469"/>
    </location>
</feature>
<feature type="domain" description="GH10" evidence="14">
    <location>
        <begin position="30"/>
        <end position="344"/>
    </location>
</feature>
<feature type="signal peptide" evidence="12">
    <location>
        <begin position="1"/>
        <end position="31"/>
    </location>
</feature>
<dbReference type="SMART" id="SM00633">
    <property type="entry name" value="Glyco_10"/>
    <property type="match status" value="1"/>
</dbReference>
<dbReference type="Gene3D" id="2.60.40.290">
    <property type="match status" value="1"/>
</dbReference>
<comment type="catalytic activity">
    <reaction evidence="1 10">
        <text>Endohydrolysis of (1-&gt;4)-beta-D-xylosidic linkages in xylans.</text>
        <dbReference type="EC" id="3.2.1.8"/>
    </reaction>
</comment>
<evidence type="ECO:0000256" key="3">
    <source>
        <dbReference type="ARBA" id="ARBA00022651"/>
    </source>
</evidence>
<dbReference type="InterPro" id="IPR008965">
    <property type="entry name" value="CBM2/CBM3_carb-bd_dom_sf"/>
</dbReference>
<evidence type="ECO:0000259" key="13">
    <source>
        <dbReference type="PROSITE" id="PS51173"/>
    </source>
</evidence>
<dbReference type="EC" id="3.2.1.8" evidence="10"/>
<evidence type="ECO:0000256" key="4">
    <source>
        <dbReference type="ARBA" id="ARBA00022729"/>
    </source>
</evidence>
<accession>A0ABY5DHG3</accession>
<evidence type="ECO:0000256" key="11">
    <source>
        <dbReference type="SAM" id="MobiDB-lite"/>
    </source>
</evidence>
<dbReference type="InterPro" id="IPR017853">
    <property type="entry name" value="GH"/>
</dbReference>
<dbReference type="PANTHER" id="PTHR31490">
    <property type="entry name" value="GLYCOSYL HYDROLASE"/>
    <property type="match status" value="1"/>
</dbReference>
<proteinExistence type="inferred from homology"/>
<evidence type="ECO:0000259" key="14">
    <source>
        <dbReference type="PROSITE" id="PS51760"/>
    </source>
</evidence>
<evidence type="ECO:0000256" key="1">
    <source>
        <dbReference type="ARBA" id="ARBA00000681"/>
    </source>
</evidence>
<dbReference type="PROSITE" id="PS51173">
    <property type="entry name" value="CBM2"/>
    <property type="match status" value="1"/>
</dbReference>
<keyword evidence="7 10" id="KW-0326">Glycosidase</keyword>
<name>A0ABY5DHG3_9ACTN</name>
<reference evidence="15" key="1">
    <citation type="submission" date="2022-06" db="EMBL/GenBank/DDBJ databases">
        <authorList>
            <person name="Ping M."/>
        </authorList>
    </citation>
    <scope>NUCLEOTIDE SEQUENCE</scope>
    <source>
        <strain evidence="15">JCM11759T</strain>
    </source>
</reference>
<dbReference type="RefSeq" id="WP_254421560.1">
    <property type="nucleotide sequence ID" value="NZ_BAAAJB010000065.1"/>
</dbReference>
<dbReference type="EMBL" id="CP099837">
    <property type="protein sequence ID" value="USY22810.1"/>
    <property type="molecule type" value="Genomic_DNA"/>
</dbReference>
<organism evidence="15 16">
    <name type="scientific">Nocardiopsis exhalans</name>
    <dbReference type="NCBI Taxonomy" id="163604"/>
    <lineage>
        <taxon>Bacteria</taxon>
        <taxon>Bacillati</taxon>
        <taxon>Actinomycetota</taxon>
        <taxon>Actinomycetes</taxon>
        <taxon>Streptosporangiales</taxon>
        <taxon>Nocardiopsidaceae</taxon>
        <taxon>Nocardiopsis</taxon>
    </lineage>
</organism>
<evidence type="ECO:0000256" key="10">
    <source>
        <dbReference type="RuleBase" id="RU361174"/>
    </source>
</evidence>
<evidence type="ECO:0000313" key="15">
    <source>
        <dbReference type="EMBL" id="USY22810.1"/>
    </source>
</evidence>
<dbReference type="PROSITE" id="PS00591">
    <property type="entry name" value="GH10_1"/>
    <property type="match status" value="1"/>
</dbReference>
<dbReference type="SMART" id="SM00637">
    <property type="entry name" value="CBD_II"/>
    <property type="match status" value="1"/>
</dbReference>
<dbReference type="PANTHER" id="PTHR31490:SF88">
    <property type="entry name" value="BETA-XYLANASE"/>
    <property type="match status" value="1"/>
</dbReference>
<keyword evidence="5 10" id="KW-0378">Hydrolase</keyword>
<dbReference type="PROSITE" id="PS51760">
    <property type="entry name" value="GH10_2"/>
    <property type="match status" value="1"/>
</dbReference>
<keyword evidence="16" id="KW-1185">Reference proteome</keyword>
<feature type="chain" id="PRO_5045857877" description="Beta-xylanase" evidence="12">
    <location>
        <begin position="32"/>
        <end position="469"/>
    </location>
</feature>
<evidence type="ECO:0000256" key="12">
    <source>
        <dbReference type="SAM" id="SignalP"/>
    </source>
</evidence>
<evidence type="ECO:0000256" key="5">
    <source>
        <dbReference type="ARBA" id="ARBA00022801"/>
    </source>
</evidence>
<dbReference type="Gene3D" id="3.20.20.80">
    <property type="entry name" value="Glycosidases"/>
    <property type="match status" value="1"/>
</dbReference>
<sequence>MPTTPRPVKTVLASVTAAVLLAAAAATPAHAQSPPLRDLADQQGLRMGAAVASHLLDDADYRRTAATEFNSVTHENDLKWESVQPQPGQYSWSGADRLVEFAEQNGQQIHGHTLVWHSQLPSWVENGSFTPAELTQVMEDHIDTTMGRYRGQIQTWDVVNEPIGDDAQFRNSVFHRVLGEDFIAQSLHMARAADPEATLFINDYNIDGINAKSDAYYELAQDLLAQGAPLDGIGLQGHLISGQLPQDIQQNIQRFADLGLEVMITELDIRMTMPVTQQKLEQQARDYTQVMDACLAVSGCSGVTVWGVTDAHSWVPDHFTGEGAALPIDDDYEAKPAYWSIHEALGGDGQNGPDDPGPGEPGTGTCEVAYDFTSQWGQGAVVEVTVHNGSGSAVQDWSLTWERPSGEQISSAWNSLIQQSGTTVTAGPVEWNRSIAPGGQVSFGFQTTHAGAPSVPGGFSLGSESCTIR</sequence>
<evidence type="ECO:0000256" key="8">
    <source>
        <dbReference type="ARBA" id="ARBA00023326"/>
    </source>
</evidence>
<dbReference type="InterPro" id="IPR031158">
    <property type="entry name" value="GH10_AS"/>
</dbReference>
<keyword evidence="3" id="KW-0858">Xylan degradation</keyword>
<evidence type="ECO:0000256" key="6">
    <source>
        <dbReference type="ARBA" id="ARBA00023277"/>
    </source>
</evidence>
<dbReference type="InterPro" id="IPR001919">
    <property type="entry name" value="CBD2"/>
</dbReference>